<keyword evidence="7 10" id="KW-0175">Coiled coil</keyword>
<keyword evidence="6" id="KW-0333">Golgi apparatus</keyword>
<dbReference type="GO" id="GO:0015031">
    <property type="term" value="P:protein transport"/>
    <property type="evidence" value="ECO:0007669"/>
    <property type="project" value="UniProtKB-KW"/>
</dbReference>
<dbReference type="Pfam" id="PF05739">
    <property type="entry name" value="SNARE"/>
    <property type="match status" value="1"/>
</dbReference>
<comment type="similarity">
    <text evidence="1">Belongs to the syntaxin family.</text>
</comment>
<reference evidence="13" key="1">
    <citation type="submission" date="2020-04" db="EMBL/GenBank/DDBJ databases">
        <authorList>
            <person name="Neveu A P."/>
        </authorList>
    </citation>
    <scope>NUCLEOTIDE SEQUENCE</scope>
    <source>
        <tissue evidence="13">Whole embryo</tissue>
    </source>
</reference>
<evidence type="ECO:0000256" key="10">
    <source>
        <dbReference type="SAM" id="Coils"/>
    </source>
</evidence>
<keyword evidence="2" id="KW-0813">Transport</keyword>
<evidence type="ECO:0000256" key="4">
    <source>
        <dbReference type="ARBA" id="ARBA00022927"/>
    </source>
</evidence>
<dbReference type="SUPFAM" id="SSF58038">
    <property type="entry name" value="SNARE fusion complex"/>
    <property type="match status" value="1"/>
</dbReference>
<evidence type="ECO:0000256" key="11">
    <source>
        <dbReference type="SAM" id="Phobius"/>
    </source>
</evidence>
<evidence type="ECO:0000256" key="9">
    <source>
        <dbReference type="ARBA" id="ARBA00037801"/>
    </source>
</evidence>
<dbReference type="InterPro" id="IPR015260">
    <property type="entry name" value="Syntaxin-6/10/61_N"/>
</dbReference>
<keyword evidence="8 11" id="KW-0472">Membrane</keyword>
<evidence type="ECO:0000256" key="8">
    <source>
        <dbReference type="ARBA" id="ARBA00023136"/>
    </source>
</evidence>
<keyword evidence="4" id="KW-0653">Protein transport</keyword>
<dbReference type="Gene3D" id="1.20.58.90">
    <property type="match status" value="1"/>
</dbReference>
<organism evidence="13">
    <name type="scientific">Phallusia mammillata</name>
    <dbReference type="NCBI Taxonomy" id="59560"/>
    <lineage>
        <taxon>Eukaryota</taxon>
        <taxon>Metazoa</taxon>
        <taxon>Chordata</taxon>
        <taxon>Tunicata</taxon>
        <taxon>Ascidiacea</taxon>
        <taxon>Phlebobranchia</taxon>
        <taxon>Ascidiidae</taxon>
        <taxon>Phallusia</taxon>
    </lineage>
</organism>
<feature type="coiled-coil region" evidence="10">
    <location>
        <begin position="200"/>
        <end position="227"/>
    </location>
</feature>
<evidence type="ECO:0000256" key="6">
    <source>
        <dbReference type="ARBA" id="ARBA00023034"/>
    </source>
</evidence>
<dbReference type="GO" id="GO:0005794">
    <property type="term" value="C:Golgi apparatus"/>
    <property type="evidence" value="ECO:0007669"/>
    <property type="project" value="UniProtKB-SubCell"/>
</dbReference>
<dbReference type="FunFam" id="1.20.58.90:FF:000004">
    <property type="entry name" value="Syntaxin 10"/>
    <property type="match status" value="1"/>
</dbReference>
<evidence type="ECO:0000259" key="12">
    <source>
        <dbReference type="PROSITE" id="PS50192"/>
    </source>
</evidence>
<evidence type="ECO:0000256" key="3">
    <source>
        <dbReference type="ARBA" id="ARBA00022692"/>
    </source>
</evidence>
<dbReference type="PANTHER" id="PTHR12791">
    <property type="entry name" value="GOLGI SNARE BET1-RELATED"/>
    <property type="match status" value="1"/>
</dbReference>
<dbReference type="Gene3D" id="1.20.5.110">
    <property type="match status" value="1"/>
</dbReference>
<proteinExistence type="evidence at transcript level"/>
<dbReference type="CDD" id="cd21443">
    <property type="entry name" value="SNARE_NTD_STX6_STX10"/>
    <property type="match status" value="1"/>
</dbReference>
<dbReference type="PROSITE" id="PS50192">
    <property type="entry name" value="T_SNARE"/>
    <property type="match status" value="1"/>
</dbReference>
<dbReference type="InterPro" id="IPR000727">
    <property type="entry name" value="T_SNARE_dom"/>
</dbReference>
<accession>A0A6F9DTA5</accession>
<evidence type="ECO:0000313" key="13">
    <source>
        <dbReference type="EMBL" id="CAB3266677.1"/>
    </source>
</evidence>
<dbReference type="AlphaFoldDB" id="A0A6F9DTA5"/>
<dbReference type="Pfam" id="PF09177">
    <property type="entry name" value="STX6_10_61_N"/>
    <property type="match status" value="1"/>
</dbReference>
<feature type="domain" description="T-SNARE coiled-coil homology" evidence="12">
    <location>
        <begin position="162"/>
        <end position="224"/>
    </location>
</feature>
<evidence type="ECO:0000256" key="7">
    <source>
        <dbReference type="ARBA" id="ARBA00023054"/>
    </source>
</evidence>
<feature type="transmembrane region" description="Helical" evidence="11">
    <location>
        <begin position="234"/>
        <end position="253"/>
    </location>
</feature>
<name>A0A6F9DTA5_9ASCI</name>
<dbReference type="EMBL" id="LR790815">
    <property type="protein sequence ID" value="CAB3266677.1"/>
    <property type="molecule type" value="mRNA"/>
</dbReference>
<evidence type="ECO:0000256" key="2">
    <source>
        <dbReference type="ARBA" id="ARBA00022448"/>
    </source>
</evidence>
<dbReference type="FunFam" id="1.20.5.110:FF:000006">
    <property type="entry name" value="Syntaxin 6"/>
    <property type="match status" value="1"/>
</dbReference>
<dbReference type="GO" id="GO:0016020">
    <property type="term" value="C:membrane"/>
    <property type="evidence" value="ECO:0007669"/>
    <property type="project" value="InterPro"/>
</dbReference>
<dbReference type="SUPFAM" id="SSF47661">
    <property type="entry name" value="t-snare proteins"/>
    <property type="match status" value="1"/>
</dbReference>
<dbReference type="CDD" id="cd15851">
    <property type="entry name" value="SNARE_Syntaxin6"/>
    <property type="match status" value="1"/>
</dbReference>
<dbReference type="GO" id="GO:0048193">
    <property type="term" value="P:Golgi vesicle transport"/>
    <property type="evidence" value="ECO:0007669"/>
    <property type="project" value="InterPro"/>
</dbReference>
<gene>
    <name evidence="13" type="primary">Stx6</name>
</gene>
<keyword evidence="3 11" id="KW-0812">Transmembrane</keyword>
<evidence type="ECO:0000256" key="1">
    <source>
        <dbReference type="ARBA" id="ARBA00009063"/>
    </source>
</evidence>
<dbReference type="SMART" id="SM00397">
    <property type="entry name" value="t_SNARE"/>
    <property type="match status" value="1"/>
</dbReference>
<evidence type="ECO:0000256" key="5">
    <source>
        <dbReference type="ARBA" id="ARBA00022989"/>
    </source>
</evidence>
<keyword evidence="5 11" id="KW-1133">Transmembrane helix</keyword>
<dbReference type="InterPro" id="IPR010989">
    <property type="entry name" value="SNARE"/>
</dbReference>
<sequence>MSVEDPFFVVRGEVERSVNACRELQQRWRYMLDDSSALKRDDYDRVSNELRNSLRSIEWDLEDLDETIGIVESNPHKFHISPGELDTRKGFIQNTRNNIQDMKNELNDPAVKAKADKILRKSLLQNGISNHNKNNYDRYSKLKQSMENDNAGFIEDQHQKQQLIIEQQDDQLDLVADSVGILKNMSKTIGGELDDQVIMLDELGHEMENTQNRMDSMLRKMAQVTHMNSDKRQWCAIGVLGSSIFVLFLLFFIP</sequence>
<protein>
    <submittedName>
        <fullName evidence="13">Syntaxin-6-like</fullName>
    </submittedName>
</protein>
<comment type="subcellular location">
    <subcellularLocation>
        <location evidence="9">Golgi apparatus</location>
        <location evidence="9">trans-Golgi network membrane</location>
        <topology evidence="9">Single-pass type IV membrane protein</topology>
    </subcellularLocation>
</comment>